<keyword evidence="2 8" id="KW-0813">Transport</keyword>
<dbReference type="SUPFAM" id="SSF161098">
    <property type="entry name" value="MetI-like"/>
    <property type="match status" value="1"/>
</dbReference>
<dbReference type="EMBL" id="DXHX01000083">
    <property type="protein sequence ID" value="HIV74542.1"/>
    <property type="molecule type" value="Genomic_DNA"/>
</dbReference>
<name>A0A9D1PM08_9BACI</name>
<evidence type="ECO:0000256" key="5">
    <source>
        <dbReference type="ARBA" id="ARBA00022970"/>
    </source>
</evidence>
<feature type="domain" description="ABC transmembrane type-1" evidence="9">
    <location>
        <begin position="30"/>
        <end position="221"/>
    </location>
</feature>
<dbReference type="InterPro" id="IPR035906">
    <property type="entry name" value="MetI-like_sf"/>
</dbReference>
<dbReference type="Pfam" id="PF00528">
    <property type="entry name" value="BPD_transp_1"/>
    <property type="match status" value="1"/>
</dbReference>
<dbReference type="AlphaFoldDB" id="A0A9D1PM08"/>
<gene>
    <name evidence="10" type="ORF">H9895_05600</name>
</gene>
<dbReference type="InterPro" id="IPR000515">
    <property type="entry name" value="MetI-like"/>
</dbReference>
<dbReference type="PROSITE" id="PS50928">
    <property type="entry name" value="ABC_TM1"/>
    <property type="match status" value="1"/>
</dbReference>
<evidence type="ECO:0000256" key="7">
    <source>
        <dbReference type="ARBA" id="ARBA00023136"/>
    </source>
</evidence>
<dbReference type="Gene3D" id="1.10.3720.10">
    <property type="entry name" value="MetI-like"/>
    <property type="match status" value="1"/>
</dbReference>
<dbReference type="NCBIfam" id="TIGR01726">
    <property type="entry name" value="HEQRo_perm_3TM"/>
    <property type="match status" value="1"/>
</dbReference>
<keyword evidence="3" id="KW-1003">Cell membrane</keyword>
<proteinExistence type="inferred from homology"/>
<evidence type="ECO:0000256" key="8">
    <source>
        <dbReference type="RuleBase" id="RU363032"/>
    </source>
</evidence>
<dbReference type="InterPro" id="IPR043429">
    <property type="entry name" value="ArtM/GltK/GlnP/TcyL/YhdX-like"/>
</dbReference>
<evidence type="ECO:0000256" key="1">
    <source>
        <dbReference type="ARBA" id="ARBA00004651"/>
    </source>
</evidence>
<keyword evidence="4 8" id="KW-0812">Transmembrane</keyword>
<dbReference type="Proteomes" id="UP000823937">
    <property type="component" value="Unassembled WGS sequence"/>
</dbReference>
<dbReference type="PANTHER" id="PTHR30614">
    <property type="entry name" value="MEMBRANE COMPONENT OF AMINO ACID ABC TRANSPORTER"/>
    <property type="match status" value="1"/>
</dbReference>
<evidence type="ECO:0000313" key="10">
    <source>
        <dbReference type="EMBL" id="HIV74542.1"/>
    </source>
</evidence>
<sequence length="234" mass="25824">MISKKIGGVSSLNIDIRYVFEIIPELLTYLPITLYMTFAAMAIATVIGAIIAVILVNKTPIFMQLAKIYISFFRGTPILVQLLMIYFGLPQIFPIFNDLGAIVSAIVAFGLNTSAYLAEIFRAGLTSVDKGQEEAAISVGMTYFQSLRSIVLPQAIRNALPATGNMFIGLIKNSSLAFTIGVTELLAQGKMLASANLKFFEAYLAVGLIYWVLTLLYSQLQSWYEYQLSKPYQV</sequence>
<dbReference type="FunFam" id="1.10.3720.10:FF:000006">
    <property type="entry name" value="Glutamate/aspartate ABC transporter, permease protein GltK"/>
    <property type="match status" value="1"/>
</dbReference>
<feature type="transmembrane region" description="Helical" evidence="8">
    <location>
        <begin position="99"/>
        <end position="118"/>
    </location>
</feature>
<evidence type="ECO:0000256" key="2">
    <source>
        <dbReference type="ARBA" id="ARBA00022448"/>
    </source>
</evidence>
<evidence type="ECO:0000256" key="4">
    <source>
        <dbReference type="ARBA" id="ARBA00022692"/>
    </source>
</evidence>
<protein>
    <submittedName>
        <fullName evidence="10">Amino acid ABC transporter permease</fullName>
    </submittedName>
</protein>
<organism evidence="10 11">
    <name type="scientific">Candidatus Pseudogracilibacillus intestinigallinarum</name>
    <dbReference type="NCBI Taxonomy" id="2838742"/>
    <lineage>
        <taxon>Bacteria</taxon>
        <taxon>Bacillati</taxon>
        <taxon>Bacillota</taxon>
        <taxon>Bacilli</taxon>
        <taxon>Bacillales</taxon>
        <taxon>Bacillaceae</taxon>
        <taxon>Pseudogracilibacillus</taxon>
    </lineage>
</organism>
<comment type="similarity">
    <text evidence="8">Belongs to the binding-protein-dependent transport system permease family.</text>
</comment>
<keyword evidence="5" id="KW-0029">Amino-acid transport</keyword>
<dbReference type="InterPro" id="IPR010065">
    <property type="entry name" value="AA_ABC_transptr_permease_3TM"/>
</dbReference>
<evidence type="ECO:0000259" key="9">
    <source>
        <dbReference type="PROSITE" id="PS50928"/>
    </source>
</evidence>
<dbReference type="CDD" id="cd06261">
    <property type="entry name" value="TM_PBP2"/>
    <property type="match status" value="1"/>
</dbReference>
<keyword evidence="7 8" id="KW-0472">Membrane</keyword>
<reference evidence="10" key="2">
    <citation type="submission" date="2021-04" db="EMBL/GenBank/DDBJ databases">
        <authorList>
            <person name="Gilroy R."/>
        </authorList>
    </citation>
    <scope>NUCLEOTIDE SEQUENCE</scope>
    <source>
        <strain evidence="10">CHK169-2315</strain>
    </source>
</reference>
<dbReference type="GO" id="GO:0015184">
    <property type="term" value="F:L-cystine transmembrane transporter activity"/>
    <property type="evidence" value="ECO:0007669"/>
    <property type="project" value="TreeGrafter"/>
</dbReference>
<dbReference type="GO" id="GO:0043190">
    <property type="term" value="C:ATP-binding cassette (ABC) transporter complex"/>
    <property type="evidence" value="ECO:0007669"/>
    <property type="project" value="InterPro"/>
</dbReference>
<keyword evidence="6 8" id="KW-1133">Transmembrane helix</keyword>
<evidence type="ECO:0000256" key="6">
    <source>
        <dbReference type="ARBA" id="ARBA00022989"/>
    </source>
</evidence>
<comment type="subcellular location">
    <subcellularLocation>
        <location evidence="1 8">Cell membrane</location>
        <topology evidence="1 8">Multi-pass membrane protein</topology>
    </subcellularLocation>
</comment>
<dbReference type="PANTHER" id="PTHR30614:SF0">
    <property type="entry name" value="L-CYSTINE TRANSPORT SYSTEM PERMEASE PROTEIN TCYL"/>
    <property type="match status" value="1"/>
</dbReference>
<reference evidence="10" key="1">
    <citation type="journal article" date="2021" name="PeerJ">
        <title>Extensive microbial diversity within the chicken gut microbiome revealed by metagenomics and culture.</title>
        <authorList>
            <person name="Gilroy R."/>
            <person name="Ravi A."/>
            <person name="Getino M."/>
            <person name="Pursley I."/>
            <person name="Horton D.L."/>
            <person name="Alikhan N.F."/>
            <person name="Baker D."/>
            <person name="Gharbi K."/>
            <person name="Hall N."/>
            <person name="Watson M."/>
            <person name="Adriaenssens E.M."/>
            <person name="Foster-Nyarko E."/>
            <person name="Jarju S."/>
            <person name="Secka A."/>
            <person name="Antonio M."/>
            <person name="Oren A."/>
            <person name="Chaudhuri R.R."/>
            <person name="La Ragione R."/>
            <person name="Hildebrand F."/>
            <person name="Pallen M.J."/>
        </authorList>
    </citation>
    <scope>NUCLEOTIDE SEQUENCE</scope>
    <source>
        <strain evidence="10">CHK169-2315</strain>
    </source>
</reference>
<feature type="transmembrane region" description="Helical" evidence="8">
    <location>
        <begin position="68"/>
        <end position="87"/>
    </location>
</feature>
<evidence type="ECO:0000313" key="11">
    <source>
        <dbReference type="Proteomes" id="UP000823937"/>
    </source>
</evidence>
<accession>A0A9D1PM08</accession>
<feature type="transmembrane region" description="Helical" evidence="8">
    <location>
        <begin position="34"/>
        <end position="56"/>
    </location>
</feature>
<comment type="caution">
    <text evidence="10">The sequence shown here is derived from an EMBL/GenBank/DDBJ whole genome shotgun (WGS) entry which is preliminary data.</text>
</comment>
<feature type="transmembrane region" description="Helical" evidence="8">
    <location>
        <begin position="200"/>
        <end position="220"/>
    </location>
</feature>
<evidence type="ECO:0000256" key="3">
    <source>
        <dbReference type="ARBA" id="ARBA00022475"/>
    </source>
</evidence>